<sequence>MIDEANEQALSTESDSFLLIEKSVRKSVYEARILLSYAAQNGFTIEKELIKVVVEANHAIRDNLWTIDLETEFWIAFRTLATAIAPVSIRSLKATLSQEKNIPHAVKTSVTFLFTLVCTIILLLFGQIYSGIGFSRYDDLKKTNLEYEVLMASVEKHPTELSDVFSLTAKEFNLKRIKILHKICDRLPASLYWQIDMKLDPDTQFCTKGVEPNTTAILKNIEITLEAFNSYLLPLLYGLLGALAYVLRALTTAIKKLTYTKESLINYLLRLALGALAGLAIGWFLKPEAQSFQSVQMLSPLALAFLAGYSVELLFSALDKIVVAFTSSKELRA</sequence>
<dbReference type="AlphaFoldDB" id="A0A2A4T4X2"/>
<reference evidence="3" key="1">
    <citation type="submission" date="2017-08" db="EMBL/GenBank/DDBJ databases">
        <title>A dynamic microbial community with high functional redundancy inhabits the cold, oxic subseafloor aquifer.</title>
        <authorList>
            <person name="Tully B.J."/>
            <person name="Wheat C.G."/>
            <person name="Glazer B.T."/>
            <person name="Huber J.A."/>
        </authorList>
    </citation>
    <scope>NUCLEOTIDE SEQUENCE [LARGE SCALE GENOMIC DNA]</scope>
</reference>
<feature type="transmembrane region" description="Helical" evidence="1">
    <location>
        <begin position="297"/>
        <end position="318"/>
    </location>
</feature>
<feature type="transmembrane region" description="Helical" evidence="1">
    <location>
        <begin position="110"/>
        <end position="132"/>
    </location>
</feature>
<name>A0A2A4T4X2_9DELT</name>
<evidence type="ECO:0000313" key="3">
    <source>
        <dbReference type="Proteomes" id="UP000218113"/>
    </source>
</evidence>
<evidence type="ECO:0000313" key="2">
    <source>
        <dbReference type="EMBL" id="PCI28690.1"/>
    </source>
</evidence>
<proteinExistence type="predicted"/>
<dbReference type="Proteomes" id="UP000218113">
    <property type="component" value="Unassembled WGS sequence"/>
</dbReference>
<feature type="transmembrane region" description="Helical" evidence="1">
    <location>
        <begin position="267"/>
        <end position="285"/>
    </location>
</feature>
<organism evidence="2 3">
    <name type="scientific">SAR324 cluster bacterium</name>
    <dbReference type="NCBI Taxonomy" id="2024889"/>
    <lineage>
        <taxon>Bacteria</taxon>
        <taxon>Deltaproteobacteria</taxon>
        <taxon>SAR324 cluster</taxon>
    </lineage>
</organism>
<protein>
    <submittedName>
        <fullName evidence="2">Uncharacterized protein</fullName>
    </submittedName>
</protein>
<accession>A0A2A4T4X2</accession>
<keyword evidence="1" id="KW-0472">Membrane</keyword>
<evidence type="ECO:0000256" key="1">
    <source>
        <dbReference type="SAM" id="Phobius"/>
    </source>
</evidence>
<dbReference type="EMBL" id="NVSR01000028">
    <property type="protein sequence ID" value="PCI28690.1"/>
    <property type="molecule type" value="Genomic_DNA"/>
</dbReference>
<gene>
    <name evidence="2" type="ORF">COB67_05805</name>
</gene>
<comment type="caution">
    <text evidence="2">The sequence shown here is derived from an EMBL/GenBank/DDBJ whole genome shotgun (WGS) entry which is preliminary data.</text>
</comment>
<feature type="transmembrane region" description="Helical" evidence="1">
    <location>
        <begin position="228"/>
        <end position="247"/>
    </location>
</feature>
<keyword evidence="1" id="KW-0812">Transmembrane</keyword>
<keyword evidence="1" id="KW-1133">Transmembrane helix</keyword>